<evidence type="ECO:0000256" key="1">
    <source>
        <dbReference type="ARBA" id="ARBA00003767"/>
    </source>
</evidence>
<proteinExistence type="inferred from homology"/>
<evidence type="ECO:0000256" key="3">
    <source>
        <dbReference type="ARBA" id="ARBA00006991"/>
    </source>
</evidence>
<dbReference type="SMART" id="SM00355">
    <property type="entry name" value="ZnF_C2H2"/>
    <property type="match status" value="7"/>
</dbReference>
<feature type="domain" description="KRAB" evidence="16">
    <location>
        <begin position="212"/>
        <end position="310"/>
    </location>
</feature>
<keyword evidence="10" id="KW-0238">DNA-binding</keyword>
<dbReference type="InterPro" id="IPR036051">
    <property type="entry name" value="KRAB_dom_sf"/>
</dbReference>
<dbReference type="Gene3D" id="3.30.160.60">
    <property type="entry name" value="Classic Zinc Finger"/>
    <property type="match status" value="7"/>
</dbReference>
<comment type="subcellular location">
    <subcellularLocation>
        <location evidence="2">Nucleus</location>
    </subcellularLocation>
</comment>
<keyword evidence="9" id="KW-0805">Transcription regulation</keyword>
<protein>
    <submittedName>
        <fullName evidence="17">Zinc finger protein 3</fullName>
    </submittedName>
</protein>
<dbReference type="Pfam" id="PF01352">
    <property type="entry name" value="KRAB"/>
    <property type="match status" value="2"/>
</dbReference>
<dbReference type="FunFam" id="3.30.160.60:FF:000250">
    <property type="entry name" value="zinc finger protein 197 isoform X1"/>
    <property type="match status" value="1"/>
</dbReference>
<dbReference type="PROSITE" id="PS50805">
    <property type="entry name" value="KRAB"/>
    <property type="match status" value="2"/>
</dbReference>
<dbReference type="PANTHER" id="PTHR14196:SF12">
    <property type="entry name" value="ZINC FINGER PROTEIN 208-LIKE"/>
    <property type="match status" value="1"/>
</dbReference>
<accession>M7AL66</accession>
<feature type="domain" description="C2H2-type" evidence="15">
    <location>
        <begin position="512"/>
        <end position="539"/>
    </location>
</feature>
<feature type="domain" description="C2H2-type" evidence="15">
    <location>
        <begin position="344"/>
        <end position="371"/>
    </location>
</feature>
<keyword evidence="8" id="KW-0862">Zinc</keyword>
<evidence type="ECO:0000256" key="8">
    <source>
        <dbReference type="ARBA" id="ARBA00022833"/>
    </source>
</evidence>
<evidence type="ECO:0000256" key="4">
    <source>
        <dbReference type="ARBA" id="ARBA00022553"/>
    </source>
</evidence>
<name>M7AL66_CHEMY</name>
<keyword evidence="18" id="KW-1185">Reference proteome</keyword>
<feature type="domain" description="C2H2-type" evidence="15">
    <location>
        <begin position="456"/>
        <end position="483"/>
    </location>
</feature>
<dbReference type="Pfam" id="PF00096">
    <property type="entry name" value="zf-C2H2"/>
    <property type="match status" value="7"/>
</dbReference>
<evidence type="ECO:0000256" key="7">
    <source>
        <dbReference type="ARBA" id="ARBA00022771"/>
    </source>
</evidence>
<evidence type="ECO:0000313" key="18">
    <source>
        <dbReference type="Proteomes" id="UP000031443"/>
    </source>
</evidence>
<evidence type="ECO:0000256" key="10">
    <source>
        <dbReference type="ARBA" id="ARBA00023125"/>
    </source>
</evidence>
<dbReference type="FunFam" id="3.30.160.60:FF:000495">
    <property type="entry name" value="zinc finger protein 668"/>
    <property type="match status" value="1"/>
</dbReference>
<keyword evidence="11" id="KW-0804">Transcription</keyword>
<dbReference type="FunFam" id="3.30.160.60:FF:000358">
    <property type="entry name" value="zinc finger protein 24"/>
    <property type="match status" value="1"/>
</dbReference>
<evidence type="ECO:0000256" key="14">
    <source>
        <dbReference type="SAM" id="MobiDB-lite"/>
    </source>
</evidence>
<dbReference type="PROSITE" id="PS50157">
    <property type="entry name" value="ZINC_FINGER_C2H2_2"/>
    <property type="match status" value="7"/>
</dbReference>
<feature type="compositionally biased region" description="Acidic residues" evidence="14">
    <location>
        <begin position="256"/>
        <end position="265"/>
    </location>
</feature>
<keyword evidence="6" id="KW-0677">Repeat</keyword>
<dbReference type="GO" id="GO:0005634">
    <property type="term" value="C:nucleus"/>
    <property type="evidence" value="ECO:0007669"/>
    <property type="project" value="UniProtKB-SubCell"/>
</dbReference>
<dbReference type="PROSITE" id="PS00028">
    <property type="entry name" value="ZINC_FINGER_C2H2_1"/>
    <property type="match status" value="7"/>
</dbReference>
<dbReference type="InterPro" id="IPR050717">
    <property type="entry name" value="C2H2-ZF_Transcription_Reg"/>
</dbReference>
<evidence type="ECO:0000256" key="5">
    <source>
        <dbReference type="ARBA" id="ARBA00022723"/>
    </source>
</evidence>
<feature type="region of interest" description="Disordered" evidence="14">
    <location>
        <begin position="252"/>
        <end position="273"/>
    </location>
</feature>
<dbReference type="FunFam" id="3.30.160.60:FF:000540">
    <property type="entry name" value="zinc finger protein 263 isoform X1"/>
    <property type="match status" value="1"/>
</dbReference>
<gene>
    <name evidence="17" type="ORF">UY3_17035</name>
</gene>
<feature type="domain" description="C2H2-type" evidence="15">
    <location>
        <begin position="400"/>
        <end position="427"/>
    </location>
</feature>
<dbReference type="SUPFAM" id="SSF109640">
    <property type="entry name" value="KRAB domain (Kruppel-associated box)"/>
    <property type="match status" value="2"/>
</dbReference>
<dbReference type="GO" id="GO:0000981">
    <property type="term" value="F:DNA-binding transcription factor activity, RNA polymerase II-specific"/>
    <property type="evidence" value="ECO:0007669"/>
    <property type="project" value="TreeGrafter"/>
</dbReference>
<dbReference type="InterPro" id="IPR001909">
    <property type="entry name" value="KRAB"/>
</dbReference>
<dbReference type="Proteomes" id="UP000031443">
    <property type="component" value="Unassembled WGS sequence"/>
</dbReference>
<reference evidence="18" key="1">
    <citation type="journal article" date="2013" name="Nat. Genet.">
        <title>The draft genomes of soft-shell turtle and green sea turtle yield insights into the development and evolution of the turtle-specific body plan.</title>
        <authorList>
            <person name="Wang Z."/>
            <person name="Pascual-Anaya J."/>
            <person name="Zadissa A."/>
            <person name="Li W."/>
            <person name="Niimura Y."/>
            <person name="Huang Z."/>
            <person name="Li C."/>
            <person name="White S."/>
            <person name="Xiong Z."/>
            <person name="Fang D."/>
            <person name="Wang B."/>
            <person name="Ming Y."/>
            <person name="Chen Y."/>
            <person name="Zheng Y."/>
            <person name="Kuraku S."/>
            <person name="Pignatelli M."/>
            <person name="Herrero J."/>
            <person name="Beal K."/>
            <person name="Nozawa M."/>
            <person name="Li Q."/>
            <person name="Wang J."/>
            <person name="Zhang H."/>
            <person name="Yu L."/>
            <person name="Shigenobu S."/>
            <person name="Wang J."/>
            <person name="Liu J."/>
            <person name="Flicek P."/>
            <person name="Searle S."/>
            <person name="Wang J."/>
            <person name="Kuratani S."/>
            <person name="Yin Y."/>
            <person name="Aken B."/>
            <person name="Zhang G."/>
            <person name="Irie N."/>
        </authorList>
    </citation>
    <scope>NUCLEOTIDE SEQUENCE [LARGE SCALE GENOMIC DNA]</scope>
</reference>
<evidence type="ECO:0000259" key="15">
    <source>
        <dbReference type="PROSITE" id="PS50157"/>
    </source>
</evidence>
<comment type="similarity">
    <text evidence="3">Belongs to the krueppel C2H2-type zinc-finger protein family.</text>
</comment>
<feature type="domain" description="C2H2-type" evidence="15">
    <location>
        <begin position="372"/>
        <end position="399"/>
    </location>
</feature>
<feature type="domain" description="C2H2-type" evidence="15">
    <location>
        <begin position="428"/>
        <end position="455"/>
    </location>
</feature>
<dbReference type="GO" id="GO:0008270">
    <property type="term" value="F:zinc ion binding"/>
    <property type="evidence" value="ECO:0007669"/>
    <property type="project" value="UniProtKB-KW"/>
</dbReference>
<feature type="domain" description="KRAB" evidence="16">
    <location>
        <begin position="66"/>
        <end position="137"/>
    </location>
</feature>
<dbReference type="Gene3D" id="6.10.140.140">
    <property type="match status" value="2"/>
</dbReference>
<comment type="function">
    <text evidence="1">May be involved in transcriptional regulation.</text>
</comment>
<feature type="region of interest" description="Disordered" evidence="14">
    <location>
        <begin position="309"/>
        <end position="337"/>
    </location>
</feature>
<sequence>MGPIEAQMEDPMHLLEAEESHPRFAPNRPVFQGTGKGNGCDGASSVGLWLGQQALNGGDLLFQMLVTFEEVAMYFTEGQAALLDPSQRALYREVMQENYEMVTSLGFPIPKPDLIARLERGEEPWVPDLQADKERESPRDTHTGFPIPKPELIARLEGGEEPWVPDLQAAKERESPRGTRTETLYSRWLDCPLVHYEMYARDQITKTSQMPVTFEEVAVYFTEGQGGLLDPAQRALYRDVMQENYETVTSLASDETVSENEEENCQSEGPEQMEPLGTVMKTADGNFSQCLEQGEAWGSWHRLERQLGNHPRKKGDESIECGGGCTDPKETTAQQTDPKEEKLYKCLECGKSFSVRTNLITHQRNHTGEKPYKCWECGKSFHQSSSLTKHRRIHTGERPYECLDCRKRFSVRTNLITHQRLHTGEKPYKCLDCGKSFSQSSSLTNHRRIHTGETPYKCLDCGKSFKVKTNLITHQRNHTGEKPYTCSDCGKSFSQSSSLTKHWRIHTGERPHKCPVCGKSFSESSTLIKHGRVHTRDRPYE</sequence>
<evidence type="ECO:0000259" key="16">
    <source>
        <dbReference type="PROSITE" id="PS50805"/>
    </source>
</evidence>
<feature type="domain" description="C2H2-type" evidence="15">
    <location>
        <begin position="484"/>
        <end position="511"/>
    </location>
</feature>
<organism evidence="17 18">
    <name type="scientific">Chelonia mydas</name>
    <name type="common">Green sea-turtle</name>
    <name type="synonym">Chelonia agassizi</name>
    <dbReference type="NCBI Taxonomy" id="8469"/>
    <lineage>
        <taxon>Eukaryota</taxon>
        <taxon>Metazoa</taxon>
        <taxon>Chordata</taxon>
        <taxon>Craniata</taxon>
        <taxon>Vertebrata</taxon>
        <taxon>Euteleostomi</taxon>
        <taxon>Archelosauria</taxon>
        <taxon>Testudinata</taxon>
        <taxon>Testudines</taxon>
        <taxon>Cryptodira</taxon>
        <taxon>Durocryptodira</taxon>
        <taxon>Americhelydia</taxon>
        <taxon>Chelonioidea</taxon>
        <taxon>Cheloniidae</taxon>
        <taxon>Chelonia</taxon>
    </lineage>
</organism>
<dbReference type="InterPro" id="IPR013087">
    <property type="entry name" value="Znf_C2H2_type"/>
</dbReference>
<dbReference type="SUPFAM" id="SSF57667">
    <property type="entry name" value="beta-beta-alpha zinc fingers"/>
    <property type="match status" value="4"/>
</dbReference>
<dbReference type="SMART" id="SM00349">
    <property type="entry name" value="KRAB"/>
    <property type="match status" value="2"/>
</dbReference>
<dbReference type="GO" id="GO:0000977">
    <property type="term" value="F:RNA polymerase II transcription regulatory region sequence-specific DNA binding"/>
    <property type="evidence" value="ECO:0007669"/>
    <property type="project" value="TreeGrafter"/>
</dbReference>
<evidence type="ECO:0000256" key="2">
    <source>
        <dbReference type="ARBA" id="ARBA00004123"/>
    </source>
</evidence>
<dbReference type="EMBL" id="KB585660">
    <property type="protein sequence ID" value="EMP25901.1"/>
    <property type="molecule type" value="Genomic_DNA"/>
</dbReference>
<evidence type="ECO:0000256" key="9">
    <source>
        <dbReference type="ARBA" id="ARBA00023015"/>
    </source>
</evidence>
<evidence type="ECO:0000256" key="12">
    <source>
        <dbReference type="ARBA" id="ARBA00023242"/>
    </source>
</evidence>
<keyword evidence="7 13" id="KW-0863">Zinc-finger</keyword>
<keyword evidence="5" id="KW-0479">Metal-binding</keyword>
<dbReference type="InterPro" id="IPR036236">
    <property type="entry name" value="Znf_C2H2_sf"/>
</dbReference>
<evidence type="ECO:0000313" key="17">
    <source>
        <dbReference type="EMBL" id="EMP25901.1"/>
    </source>
</evidence>
<dbReference type="FunFam" id="3.30.160.60:FF:002343">
    <property type="entry name" value="Zinc finger protein 33A"/>
    <property type="match status" value="2"/>
</dbReference>
<dbReference type="CDD" id="cd07765">
    <property type="entry name" value="KRAB_A-box"/>
    <property type="match status" value="2"/>
</dbReference>
<dbReference type="FunFam" id="3.30.160.60:FF:000642">
    <property type="entry name" value="Zinc finger with KRAB and SCAN domains 2"/>
    <property type="match status" value="1"/>
</dbReference>
<evidence type="ECO:0000256" key="11">
    <source>
        <dbReference type="ARBA" id="ARBA00023163"/>
    </source>
</evidence>
<evidence type="ECO:0000256" key="6">
    <source>
        <dbReference type="ARBA" id="ARBA00022737"/>
    </source>
</evidence>
<evidence type="ECO:0000256" key="13">
    <source>
        <dbReference type="PROSITE-ProRule" id="PRU00042"/>
    </source>
</evidence>
<keyword evidence="4" id="KW-0597">Phosphoprotein</keyword>
<dbReference type="PANTHER" id="PTHR14196">
    <property type="entry name" value="ODD-SKIPPED - RELATED"/>
    <property type="match status" value="1"/>
</dbReference>
<keyword evidence="12" id="KW-0539">Nucleus</keyword>
<dbReference type="AlphaFoldDB" id="M7AL66"/>